<feature type="region of interest" description="Disordered" evidence="1">
    <location>
        <begin position="34"/>
        <end position="79"/>
    </location>
</feature>
<sequence length="512" mass="55441">MGRLCAMLSTAGDMVQQEAGEYHTAGQQLDQSAAGQALYGQRQRRTESMALERAAQEQRVRDSRPRPTDGPADAETLRRAETESQRLAALYHAQYVEMMRPLERRGRAEREREEATDYARVVEAEARKLEEQQAKDVGERTRATEEDEEERRRRETEAAEKEAMKVEAEESRPKRGVKKKKKKGGGETKDAMDRLQHISATDPFEGASVVASTTDTSGSTPIASSAPSAIATGNPGAGGRIAGTRHKIGRSVAWSDRGRKKSVEMGKYTFYREGTPPPDGKPLEVPIVVGAAAAPEPYDYKYDHIAPPAPIPVATMCGVSRRLFWMILAAVLVVLALAIGIGVGVGVGTSGGGSDDAPDAQRSGTSTQSSAEAPSTTTIQTTAPPSTTSSTSTQASASTVTANPAITTLVTCPAANNTEFRVPETQTTFLRLCGIDYSGRDSAEDLAHAWTPTMEDCIITCAGYTGCEACSWGILEDDPGSYHRCWMKRNLRRSRTMRAGWDFAVLQEQEED</sequence>
<accession>A0A084AVZ4</accession>
<protein>
    <recommendedName>
        <fullName evidence="5">Apple domain-containing protein</fullName>
    </recommendedName>
</protein>
<gene>
    <name evidence="3" type="ORF">S7711_10540</name>
</gene>
<feature type="compositionally biased region" description="Basic and acidic residues" evidence="1">
    <location>
        <begin position="54"/>
        <end position="67"/>
    </location>
</feature>
<evidence type="ECO:0000313" key="3">
    <source>
        <dbReference type="EMBL" id="KEY69473.1"/>
    </source>
</evidence>
<feature type="compositionally biased region" description="Polar residues" evidence="1">
    <location>
        <begin position="362"/>
        <end position="372"/>
    </location>
</feature>
<evidence type="ECO:0008006" key="5">
    <source>
        <dbReference type="Google" id="ProtNLM"/>
    </source>
</evidence>
<evidence type="ECO:0000256" key="1">
    <source>
        <dbReference type="SAM" id="MobiDB-lite"/>
    </source>
</evidence>
<feature type="compositionally biased region" description="Basic and acidic residues" evidence="1">
    <location>
        <begin position="130"/>
        <end position="173"/>
    </location>
</feature>
<dbReference type="EMBL" id="KL648525">
    <property type="protein sequence ID" value="KEY69473.1"/>
    <property type="molecule type" value="Genomic_DNA"/>
</dbReference>
<organism evidence="3 4">
    <name type="scientific">Stachybotrys chartarum (strain CBS 109288 / IBT 7711)</name>
    <name type="common">Toxic black mold</name>
    <name type="synonym">Stilbospora chartarum</name>
    <dbReference type="NCBI Taxonomy" id="1280523"/>
    <lineage>
        <taxon>Eukaryota</taxon>
        <taxon>Fungi</taxon>
        <taxon>Dikarya</taxon>
        <taxon>Ascomycota</taxon>
        <taxon>Pezizomycotina</taxon>
        <taxon>Sordariomycetes</taxon>
        <taxon>Hypocreomycetidae</taxon>
        <taxon>Hypocreales</taxon>
        <taxon>Stachybotryaceae</taxon>
        <taxon>Stachybotrys</taxon>
    </lineage>
</organism>
<evidence type="ECO:0000256" key="2">
    <source>
        <dbReference type="SAM" id="Phobius"/>
    </source>
</evidence>
<keyword evidence="4" id="KW-1185">Reference proteome</keyword>
<proteinExistence type="predicted"/>
<keyword evidence="2" id="KW-0812">Transmembrane</keyword>
<feature type="compositionally biased region" description="Low complexity" evidence="1">
    <location>
        <begin position="373"/>
        <end position="399"/>
    </location>
</feature>
<feature type="region of interest" description="Disordered" evidence="1">
    <location>
        <begin position="350"/>
        <end position="399"/>
    </location>
</feature>
<keyword evidence="2" id="KW-1133">Transmembrane helix</keyword>
<name>A0A084AVZ4_STACB</name>
<dbReference type="Proteomes" id="UP000028045">
    <property type="component" value="Unassembled WGS sequence"/>
</dbReference>
<feature type="region of interest" description="Disordered" evidence="1">
    <location>
        <begin position="130"/>
        <end position="191"/>
    </location>
</feature>
<dbReference type="OrthoDB" id="3499003at2759"/>
<feature type="region of interest" description="Disordered" evidence="1">
    <location>
        <begin position="211"/>
        <end position="243"/>
    </location>
</feature>
<feature type="compositionally biased region" description="Low complexity" evidence="1">
    <location>
        <begin position="217"/>
        <end position="233"/>
    </location>
</feature>
<feature type="transmembrane region" description="Helical" evidence="2">
    <location>
        <begin position="323"/>
        <end position="347"/>
    </location>
</feature>
<feature type="compositionally biased region" description="Basic residues" evidence="1">
    <location>
        <begin position="174"/>
        <end position="183"/>
    </location>
</feature>
<dbReference type="AlphaFoldDB" id="A0A084AVZ4"/>
<dbReference type="HOGENOM" id="CLU_532285_0_0_1"/>
<evidence type="ECO:0000313" key="4">
    <source>
        <dbReference type="Proteomes" id="UP000028045"/>
    </source>
</evidence>
<reference evidence="3 4" key="1">
    <citation type="journal article" date="2014" name="BMC Genomics">
        <title>Comparative genome sequencing reveals chemotype-specific gene clusters in the toxigenic black mold Stachybotrys.</title>
        <authorList>
            <person name="Semeiks J."/>
            <person name="Borek D."/>
            <person name="Otwinowski Z."/>
            <person name="Grishin N.V."/>
        </authorList>
    </citation>
    <scope>NUCLEOTIDE SEQUENCE [LARGE SCALE GENOMIC DNA]</scope>
    <source>
        <strain evidence="4">CBS 109288 / IBT 7711</strain>
    </source>
</reference>
<keyword evidence="2" id="KW-0472">Membrane</keyword>